<accession>A0A6J5D315</accession>
<dbReference type="AlphaFoldDB" id="A0A6J5D315"/>
<evidence type="ECO:0000313" key="6">
    <source>
        <dbReference type="Proteomes" id="UP000494329"/>
    </source>
</evidence>
<dbReference type="Pfam" id="PF12833">
    <property type="entry name" value="HTH_18"/>
    <property type="match status" value="1"/>
</dbReference>
<dbReference type="PROSITE" id="PS01124">
    <property type="entry name" value="HTH_ARAC_FAMILY_2"/>
    <property type="match status" value="1"/>
</dbReference>
<evidence type="ECO:0000256" key="3">
    <source>
        <dbReference type="ARBA" id="ARBA00023163"/>
    </source>
</evidence>
<organism evidence="5 6">
    <name type="scientific">Paraburkholderia solisilvae</name>
    <dbReference type="NCBI Taxonomy" id="624376"/>
    <lineage>
        <taxon>Bacteria</taxon>
        <taxon>Pseudomonadati</taxon>
        <taxon>Pseudomonadota</taxon>
        <taxon>Betaproteobacteria</taxon>
        <taxon>Burkholderiales</taxon>
        <taxon>Burkholderiaceae</taxon>
        <taxon>Paraburkholderia</taxon>
    </lineage>
</organism>
<dbReference type="SUPFAM" id="SSF46689">
    <property type="entry name" value="Homeodomain-like"/>
    <property type="match status" value="2"/>
</dbReference>
<keyword evidence="2" id="KW-0238">DNA-binding</keyword>
<evidence type="ECO:0000313" key="5">
    <source>
        <dbReference type="EMBL" id="CAB3747415.1"/>
    </source>
</evidence>
<keyword evidence="6" id="KW-1185">Reference proteome</keyword>
<evidence type="ECO:0000256" key="2">
    <source>
        <dbReference type="ARBA" id="ARBA00023125"/>
    </source>
</evidence>
<dbReference type="PANTHER" id="PTHR46796:SF14">
    <property type="entry name" value="TRANSCRIPTIONAL REGULATORY PROTEIN"/>
    <property type="match status" value="1"/>
</dbReference>
<protein>
    <submittedName>
        <fullName evidence="5">HTH-type transcriptional activator RhaR</fullName>
    </submittedName>
</protein>
<keyword evidence="3" id="KW-0804">Transcription</keyword>
<dbReference type="GO" id="GO:0003700">
    <property type="term" value="F:DNA-binding transcription factor activity"/>
    <property type="evidence" value="ECO:0007669"/>
    <property type="project" value="InterPro"/>
</dbReference>
<dbReference type="InterPro" id="IPR018062">
    <property type="entry name" value="HTH_AraC-typ_CS"/>
</dbReference>
<dbReference type="Proteomes" id="UP000494329">
    <property type="component" value="Unassembled WGS sequence"/>
</dbReference>
<evidence type="ECO:0000256" key="1">
    <source>
        <dbReference type="ARBA" id="ARBA00023015"/>
    </source>
</evidence>
<dbReference type="GO" id="GO:0043565">
    <property type="term" value="F:sequence-specific DNA binding"/>
    <property type="evidence" value="ECO:0007669"/>
    <property type="project" value="InterPro"/>
</dbReference>
<dbReference type="EMBL" id="CADIKF010000002">
    <property type="protein sequence ID" value="CAB3747415.1"/>
    <property type="molecule type" value="Genomic_DNA"/>
</dbReference>
<dbReference type="Gene3D" id="1.10.10.60">
    <property type="entry name" value="Homeodomain-like"/>
    <property type="match status" value="2"/>
</dbReference>
<dbReference type="InterPro" id="IPR009057">
    <property type="entry name" value="Homeodomain-like_sf"/>
</dbReference>
<evidence type="ECO:0000259" key="4">
    <source>
        <dbReference type="PROSITE" id="PS01124"/>
    </source>
</evidence>
<dbReference type="SMART" id="SM00342">
    <property type="entry name" value="HTH_ARAC"/>
    <property type="match status" value="1"/>
</dbReference>
<proteinExistence type="predicted"/>
<dbReference type="InterPro" id="IPR018060">
    <property type="entry name" value="HTH_AraC"/>
</dbReference>
<dbReference type="PROSITE" id="PS00041">
    <property type="entry name" value="HTH_ARAC_FAMILY_1"/>
    <property type="match status" value="1"/>
</dbReference>
<dbReference type="PANTHER" id="PTHR46796">
    <property type="entry name" value="HTH-TYPE TRANSCRIPTIONAL ACTIVATOR RHAS-RELATED"/>
    <property type="match status" value="1"/>
</dbReference>
<gene>
    <name evidence="5" type="primary">rhaR_1</name>
    <name evidence="5" type="ORF">LMG29739_00296</name>
</gene>
<dbReference type="InterPro" id="IPR050204">
    <property type="entry name" value="AraC_XylS_family_regulators"/>
</dbReference>
<reference evidence="5 6" key="1">
    <citation type="submission" date="2020-04" db="EMBL/GenBank/DDBJ databases">
        <authorList>
            <person name="De Canck E."/>
        </authorList>
    </citation>
    <scope>NUCLEOTIDE SEQUENCE [LARGE SCALE GENOMIC DNA]</scope>
    <source>
        <strain evidence="5 6">LMG 29739</strain>
    </source>
</reference>
<name>A0A6J5D315_9BURK</name>
<dbReference type="RefSeq" id="WP_175108982.1">
    <property type="nucleotide sequence ID" value="NZ_CADIKF010000002.1"/>
</dbReference>
<keyword evidence="1" id="KW-0805">Transcription regulation</keyword>
<feature type="domain" description="HTH araC/xylS-type" evidence="4">
    <location>
        <begin position="216"/>
        <end position="314"/>
    </location>
</feature>
<sequence>MQSNMPRIRSAEVAVGTPAPMFSAPGHPETIWSDVNGTVNQSRHIKWAGGSAAAHRIGSVAGAAKIVTRAVALQFSWNGGFVEADAESGKHIFSYRNRPRYGLVLPPGSEVEFRIREKSNYRFLSIELEPEYILQTCELQHLSAMNILETWGYDHPLSWQLAHLLYEECEREGRQGLLYLETAVTLLSLHLVRHLSTFTGTNNLCRRGGLPPNVCKRACDYMIARLHHDLSLTDVASLCGLSAGHFSSAFRQSMGMPPHAWLRSQRIERAKALLRDNALSFPAIALAVGFANQSSFGVAFKKETGLSPSAWRHSLR</sequence>